<dbReference type="SMART" id="SM00342">
    <property type="entry name" value="HTH_ARAC"/>
    <property type="match status" value="1"/>
</dbReference>
<evidence type="ECO:0000259" key="4">
    <source>
        <dbReference type="PROSITE" id="PS01124"/>
    </source>
</evidence>
<keyword evidence="3" id="KW-0804">Transcription</keyword>
<protein>
    <submittedName>
        <fullName evidence="5">AraC family transcriptional regulator</fullName>
    </submittedName>
</protein>
<dbReference type="Pfam" id="PF12833">
    <property type="entry name" value="HTH_18"/>
    <property type="match status" value="1"/>
</dbReference>
<name>A0ABU2MXD8_9ACTN</name>
<dbReference type="PROSITE" id="PS01124">
    <property type="entry name" value="HTH_ARAC_FAMILY_2"/>
    <property type="match status" value="1"/>
</dbReference>
<dbReference type="Proteomes" id="UP001183246">
    <property type="component" value="Unassembled WGS sequence"/>
</dbReference>
<dbReference type="InterPro" id="IPR018062">
    <property type="entry name" value="HTH_AraC-typ_CS"/>
</dbReference>
<keyword evidence="1" id="KW-0805">Transcription regulation</keyword>
<accession>A0ABU2MXD8</accession>
<gene>
    <name evidence="5" type="ORF">RM590_21815</name>
</gene>
<evidence type="ECO:0000313" key="6">
    <source>
        <dbReference type="Proteomes" id="UP001183246"/>
    </source>
</evidence>
<evidence type="ECO:0000313" key="5">
    <source>
        <dbReference type="EMBL" id="MDT0345219.1"/>
    </source>
</evidence>
<dbReference type="RefSeq" id="WP_311706349.1">
    <property type="nucleotide sequence ID" value="NZ_JAVREL010000013.1"/>
</dbReference>
<keyword evidence="6" id="KW-1185">Reference proteome</keyword>
<dbReference type="InterPro" id="IPR050204">
    <property type="entry name" value="AraC_XylS_family_regulators"/>
</dbReference>
<dbReference type="PANTHER" id="PTHR46796">
    <property type="entry name" value="HTH-TYPE TRANSCRIPTIONAL ACTIVATOR RHAS-RELATED"/>
    <property type="match status" value="1"/>
</dbReference>
<keyword evidence="2" id="KW-0238">DNA-binding</keyword>
<dbReference type="InterPro" id="IPR009057">
    <property type="entry name" value="Homeodomain-like_sf"/>
</dbReference>
<evidence type="ECO:0000256" key="2">
    <source>
        <dbReference type="ARBA" id="ARBA00023125"/>
    </source>
</evidence>
<dbReference type="Gene3D" id="1.10.10.60">
    <property type="entry name" value="Homeodomain-like"/>
    <property type="match status" value="2"/>
</dbReference>
<dbReference type="InterPro" id="IPR018060">
    <property type="entry name" value="HTH_AraC"/>
</dbReference>
<dbReference type="EMBL" id="JAVREL010000013">
    <property type="protein sequence ID" value="MDT0345219.1"/>
    <property type="molecule type" value="Genomic_DNA"/>
</dbReference>
<evidence type="ECO:0000256" key="3">
    <source>
        <dbReference type="ARBA" id="ARBA00023163"/>
    </source>
</evidence>
<dbReference type="SUPFAM" id="SSF46689">
    <property type="entry name" value="Homeodomain-like"/>
    <property type="match status" value="2"/>
</dbReference>
<reference evidence="6" key="1">
    <citation type="submission" date="2023-07" db="EMBL/GenBank/DDBJ databases">
        <title>30 novel species of actinomycetes from the DSMZ collection.</title>
        <authorList>
            <person name="Nouioui I."/>
        </authorList>
    </citation>
    <scope>NUCLEOTIDE SEQUENCE [LARGE SCALE GENOMIC DNA]</scope>
    <source>
        <strain evidence="6">DSM 44938</strain>
    </source>
</reference>
<dbReference type="InterPro" id="IPR032783">
    <property type="entry name" value="AraC_lig"/>
</dbReference>
<dbReference type="PANTHER" id="PTHR46796:SF13">
    <property type="entry name" value="HTH-TYPE TRANSCRIPTIONAL ACTIVATOR RHAS"/>
    <property type="match status" value="1"/>
</dbReference>
<proteinExistence type="predicted"/>
<sequence>MDALTSLLDGPRARGAFLLRAILTPPWAVRVRDEAPLTVLCATRGSAWILPDAADGERIALAPGDIAVVRGPDPYTVADDPATEPEAEIRPGGCGFAPDGTDLCEAMDLGVRTWGTDPEGPTELLIGTYRLPHEVGGRLFRALPPVAVLRADDWECGLLPVFAAEMARADPGQEVVLDRVLDLLLISVLRAWFARPEAEAPAWYRAHGDPVVGRALRLIHDHPGHPWTVSALAEKAGVSRAALARRFAALVGEPPMAYLTRWRLDLAADLLREPDVTVESVARRVGYSTAFALSTAFKRERGISPREHRSG</sequence>
<organism evidence="5 6">
    <name type="scientific">Streptomyces litchfieldiae</name>
    <dbReference type="NCBI Taxonomy" id="3075543"/>
    <lineage>
        <taxon>Bacteria</taxon>
        <taxon>Bacillati</taxon>
        <taxon>Actinomycetota</taxon>
        <taxon>Actinomycetes</taxon>
        <taxon>Kitasatosporales</taxon>
        <taxon>Streptomycetaceae</taxon>
        <taxon>Streptomyces</taxon>
    </lineage>
</organism>
<evidence type="ECO:0000256" key="1">
    <source>
        <dbReference type="ARBA" id="ARBA00023015"/>
    </source>
</evidence>
<dbReference type="PROSITE" id="PS00041">
    <property type="entry name" value="HTH_ARAC_FAMILY_1"/>
    <property type="match status" value="1"/>
</dbReference>
<dbReference type="Pfam" id="PF12852">
    <property type="entry name" value="Cupin_6"/>
    <property type="match status" value="1"/>
</dbReference>
<feature type="domain" description="HTH araC/xylS-type" evidence="4">
    <location>
        <begin position="213"/>
        <end position="311"/>
    </location>
</feature>
<comment type="caution">
    <text evidence="5">The sequence shown here is derived from an EMBL/GenBank/DDBJ whole genome shotgun (WGS) entry which is preliminary data.</text>
</comment>